<comment type="subcellular location">
    <subcellularLocation>
        <location evidence="1">Membrane</location>
        <topology evidence="1">Multi-pass membrane protein</topology>
    </subcellularLocation>
</comment>
<feature type="non-terminal residue" evidence="8">
    <location>
        <position position="480"/>
    </location>
</feature>
<dbReference type="EMBL" id="JACDQQ010001586">
    <property type="protein sequence ID" value="MBA0086585.1"/>
    <property type="molecule type" value="Genomic_DNA"/>
</dbReference>
<sequence>MLFASLVESSHRALATPDIVIIGFYFALVFAIGMYFARRERTSEDYFLAGRNVGWFFIGASLFVSNISTEHFIGLSGTGASSGLAVGHFEWLACLILLILGWVFVPFYLRSNVFTMPEFLERRFNRQSAVYLAGISIIAYIFTKISVQLYAASVVLERVAGWKLWETAVVLVIATGIYTIAGGLAAVIYTDTVQTLILITGAVALTVIGLIRVGGLAHLQAMVPPDYFHMIKPASDPNFPWTGIFFGAPILGIWYWCTDQVIVQRVLSARDEGHAKAGTIFAGFLKILPVFMLVLPGIIAAALFRDQLKTPDFAYPTLVLNLLPVGLVGLVMAALLAAVMGAMSSVFNSASTLVTLDFYKKLRPEVSERELVNFGRIATGMMVVLGLLWVPFIHYISSQLYIYLQSVQAYISPPIAACFVLGILWPRLNGSGAITSLLSGFVLGAARFILELADRAGAHRFESPIARWCIDMNFLHYAIF</sequence>
<feature type="transmembrane region" description="Helical" evidence="7">
    <location>
        <begin position="278"/>
        <end position="303"/>
    </location>
</feature>
<dbReference type="GO" id="GO:0005412">
    <property type="term" value="F:D-glucose:sodium symporter activity"/>
    <property type="evidence" value="ECO:0007669"/>
    <property type="project" value="TreeGrafter"/>
</dbReference>
<proteinExistence type="inferred from homology"/>
<feature type="transmembrane region" description="Helical" evidence="7">
    <location>
        <begin position="323"/>
        <end position="356"/>
    </location>
</feature>
<comment type="similarity">
    <text evidence="2 6">Belongs to the sodium:solute symporter (SSF) (TC 2.A.21) family.</text>
</comment>
<feature type="transmembrane region" description="Helical" evidence="7">
    <location>
        <begin position="89"/>
        <end position="109"/>
    </location>
</feature>
<organism evidence="8 9">
    <name type="scientific">Candidatus Acidiferrum panamense</name>
    <dbReference type="NCBI Taxonomy" id="2741543"/>
    <lineage>
        <taxon>Bacteria</taxon>
        <taxon>Pseudomonadati</taxon>
        <taxon>Acidobacteriota</taxon>
        <taxon>Terriglobia</taxon>
        <taxon>Candidatus Acidiferrales</taxon>
        <taxon>Candidatus Acidiferrum</taxon>
    </lineage>
</organism>
<feature type="transmembrane region" description="Helical" evidence="7">
    <location>
        <begin position="239"/>
        <end position="257"/>
    </location>
</feature>
<dbReference type="InterPro" id="IPR018212">
    <property type="entry name" value="Na/solute_symporter_CS"/>
</dbReference>
<dbReference type="InterPro" id="IPR001734">
    <property type="entry name" value="Na/solute_symporter"/>
</dbReference>
<feature type="transmembrane region" description="Helical" evidence="7">
    <location>
        <begin position="402"/>
        <end position="425"/>
    </location>
</feature>
<dbReference type="PANTHER" id="PTHR11819">
    <property type="entry name" value="SOLUTE CARRIER FAMILY 5"/>
    <property type="match status" value="1"/>
</dbReference>
<evidence type="ECO:0000256" key="4">
    <source>
        <dbReference type="ARBA" id="ARBA00022989"/>
    </source>
</evidence>
<feature type="transmembrane region" description="Helical" evidence="7">
    <location>
        <begin position="377"/>
        <end position="396"/>
    </location>
</feature>
<dbReference type="CDD" id="cd10329">
    <property type="entry name" value="SLC5sbd_SGLT1-like"/>
    <property type="match status" value="1"/>
</dbReference>
<feature type="transmembrane region" description="Helical" evidence="7">
    <location>
        <begin position="49"/>
        <end position="69"/>
    </location>
</feature>
<evidence type="ECO:0000256" key="1">
    <source>
        <dbReference type="ARBA" id="ARBA00004141"/>
    </source>
</evidence>
<comment type="caution">
    <text evidence="8">The sequence shown here is derived from an EMBL/GenBank/DDBJ whole genome shotgun (WGS) entry which is preliminary data.</text>
</comment>
<feature type="transmembrane region" description="Helical" evidence="7">
    <location>
        <begin position="196"/>
        <end position="219"/>
    </location>
</feature>
<dbReference type="Gene3D" id="1.20.1730.10">
    <property type="entry name" value="Sodium/glucose cotransporter"/>
    <property type="match status" value="1"/>
</dbReference>
<keyword evidence="5 7" id="KW-0472">Membrane</keyword>
<dbReference type="NCBIfam" id="TIGR00813">
    <property type="entry name" value="sss"/>
    <property type="match status" value="1"/>
</dbReference>
<keyword evidence="4 7" id="KW-1133">Transmembrane helix</keyword>
<feature type="transmembrane region" description="Helical" evidence="7">
    <location>
        <begin position="130"/>
        <end position="156"/>
    </location>
</feature>
<keyword evidence="3 7" id="KW-0812">Transmembrane</keyword>
<name>A0A7V8NSC9_9BACT</name>
<reference evidence="8" key="1">
    <citation type="submission" date="2020-06" db="EMBL/GenBank/DDBJ databases">
        <title>Legume-microbial interactions unlock mineral nutrients during tropical forest succession.</title>
        <authorList>
            <person name="Epihov D.Z."/>
        </authorList>
    </citation>
    <scope>NUCLEOTIDE SEQUENCE [LARGE SCALE GENOMIC DNA]</scope>
    <source>
        <strain evidence="8">Pan2503</strain>
    </source>
</reference>
<dbReference type="PANTHER" id="PTHR11819:SF195">
    <property type="entry name" value="SODIUM_GLUCOSE COTRANSPORTER 4"/>
    <property type="match status" value="1"/>
</dbReference>
<evidence type="ECO:0000313" key="9">
    <source>
        <dbReference type="Proteomes" id="UP000567293"/>
    </source>
</evidence>
<feature type="transmembrane region" description="Helical" evidence="7">
    <location>
        <begin position="432"/>
        <end position="450"/>
    </location>
</feature>
<evidence type="ECO:0000256" key="3">
    <source>
        <dbReference type="ARBA" id="ARBA00022692"/>
    </source>
</evidence>
<feature type="transmembrane region" description="Helical" evidence="7">
    <location>
        <begin position="168"/>
        <end position="189"/>
    </location>
</feature>
<evidence type="ECO:0000256" key="5">
    <source>
        <dbReference type="ARBA" id="ARBA00023136"/>
    </source>
</evidence>
<feature type="transmembrane region" description="Helical" evidence="7">
    <location>
        <begin position="20"/>
        <end position="37"/>
    </location>
</feature>
<dbReference type="Proteomes" id="UP000567293">
    <property type="component" value="Unassembled WGS sequence"/>
</dbReference>
<dbReference type="PROSITE" id="PS00456">
    <property type="entry name" value="NA_SOLUT_SYMP_1"/>
    <property type="match status" value="1"/>
</dbReference>
<protein>
    <submittedName>
        <fullName evidence="8">Sodium/solute symporter</fullName>
    </submittedName>
</protein>
<evidence type="ECO:0000256" key="6">
    <source>
        <dbReference type="RuleBase" id="RU362091"/>
    </source>
</evidence>
<dbReference type="PROSITE" id="PS50283">
    <property type="entry name" value="NA_SOLUT_SYMP_3"/>
    <property type="match status" value="1"/>
</dbReference>
<dbReference type="GO" id="GO:0005886">
    <property type="term" value="C:plasma membrane"/>
    <property type="evidence" value="ECO:0007669"/>
    <property type="project" value="TreeGrafter"/>
</dbReference>
<gene>
    <name evidence="8" type="ORF">HRJ53_16515</name>
</gene>
<keyword evidence="9" id="KW-1185">Reference proteome</keyword>
<accession>A0A7V8NSC9</accession>
<evidence type="ECO:0000256" key="7">
    <source>
        <dbReference type="SAM" id="Phobius"/>
    </source>
</evidence>
<evidence type="ECO:0000256" key="2">
    <source>
        <dbReference type="ARBA" id="ARBA00006434"/>
    </source>
</evidence>
<dbReference type="AlphaFoldDB" id="A0A7V8NSC9"/>
<dbReference type="Pfam" id="PF00474">
    <property type="entry name" value="SSF"/>
    <property type="match status" value="1"/>
</dbReference>
<dbReference type="InterPro" id="IPR038377">
    <property type="entry name" value="Na/Glc_symporter_sf"/>
</dbReference>
<evidence type="ECO:0000313" key="8">
    <source>
        <dbReference type="EMBL" id="MBA0086585.1"/>
    </source>
</evidence>